<evidence type="ECO:0000313" key="2">
    <source>
        <dbReference type="EMBL" id="MVM31005.1"/>
    </source>
</evidence>
<feature type="transmembrane region" description="Helical" evidence="1">
    <location>
        <begin position="113"/>
        <end position="134"/>
    </location>
</feature>
<feature type="transmembrane region" description="Helical" evidence="1">
    <location>
        <begin position="58"/>
        <end position="76"/>
    </location>
</feature>
<proteinExistence type="predicted"/>
<organism evidence="2 3">
    <name type="scientific">Spirosoma arboris</name>
    <dbReference type="NCBI Taxonomy" id="2682092"/>
    <lineage>
        <taxon>Bacteria</taxon>
        <taxon>Pseudomonadati</taxon>
        <taxon>Bacteroidota</taxon>
        <taxon>Cytophagia</taxon>
        <taxon>Cytophagales</taxon>
        <taxon>Cytophagaceae</taxon>
        <taxon>Spirosoma</taxon>
    </lineage>
</organism>
<dbReference type="RefSeq" id="WP_157585468.1">
    <property type="nucleotide sequence ID" value="NZ_WPIN01000004.1"/>
</dbReference>
<feature type="transmembrane region" description="Helical" evidence="1">
    <location>
        <begin position="149"/>
        <end position="171"/>
    </location>
</feature>
<reference evidence="2 3" key="1">
    <citation type="submission" date="2019-12" db="EMBL/GenBank/DDBJ databases">
        <title>Spirosoma sp. HMF4905 genome sequencing and assembly.</title>
        <authorList>
            <person name="Kang H."/>
            <person name="Cha I."/>
            <person name="Kim H."/>
            <person name="Joh K."/>
        </authorList>
    </citation>
    <scope>NUCLEOTIDE SEQUENCE [LARGE SCALE GENOMIC DNA]</scope>
    <source>
        <strain evidence="2 3">HMF4905</strain>
    </source>
</reference>
<evidence type="ECO:0000256" key="1">
    <source>
        <dbReference type="SAM" id="Phobius"/>
    </source>
</evidence>
<keyword evidence="1" id="KW-1133">Transmembrane helix</keyword>
<feature type="transmembrane region" description="Helical" evidence="1">
    <location>
        <begin position="88"/>
        <end position="107"/>
    </location>
</feature>
<dbReference type="EMBL" id="WPIN01000004">
    <property type="protein sequence ID" value="MVM31005.1"/>
    <property type="molecule type" value="Genomic_DNA"/>
</dbReference>
<keyword evidence="3" id="KW-1185">Reference proteome</keyword>
<evidence type="ECO:0008006" key="4">
    <source>
        <dbReference type="Google" id="ProtNLM"/>
    </source>
</evidence>
<accession>A0A7K1SB64</accession>
<evidence type="ECO:0000313" key="3">
    <source>
        <dbReference type="Proteomes" id="UP000436006"/>
    </source>
</evidence>
<dbReference type="Proteomes" id="UP000436006">
    <property type="component" value="Unassembled WGS sequence"/>
</dbReference>
<sequence length="217" mass="25462">MWDTFLYITLMGVSTYLYSINYRVLTPSLRLLAINITVLLAGTLYAIYVWRIENKPNIYIYHILPIIQYTLYGLLFSQLIEQALIKRIIWLSIGLFGCISIILSSTVQPWHQYNSYGITLFNILIGLLAGYYLWRTFIDIKVVALEKEAMFWVATGLFFTSLGDFFVQGLMDYLITNERQHALTVYWIHELMQFLLLATFLLALYVYLRYSPISSRR</sequence>
<feature type="transmembrane region" description="Helical" evidence="1">
    <location>
        <begin position="191"/>
        <end position="208"/>
    </location>
</feature>
<keyword evidence="1" id="KW-0812">Transmembrane</keyword>
<feature type="transmembrane region" description="Helical" evidence="1">
    <location>
        <begin position="6"/>
        <end position="25"/>
    </location>
</feature>
<gene>
    <name evidence="2" type="ORF">GO755_13275</name>
</gene>
<feature type="transmembrane region" description="Helical" evidence="1">
    <location>
        <begin position="32"/>
        <end position="52"/>
    </location>
</feature>
<keyword evidence="1" id="KW-0472">Membrane</keyword>
<name>A0A7K1SB64_9BACT</name>
<protein>
    <recommendedName>
        <fullName evidence="4">YhhN-like protein</fullName>
    </recommendedName>
</protein>
<dbReference type="AlphaFoldDB" id="A0A7K1SB64"/>
<comment type="caution">
    <text evidence="2">The sequence shown here is derived from an EMBL/GenBank/DDBJ whole genome shotgun (WGS) entry which is preliminary data.</text>
</comment>